<feature type="compositionally biased region" description="Basic and acidic residues" evidence="1">
    <location>
        <begin position="100"/>
        <end position="115"/>
    </location>
</feature>
<evidence type="ECO:0000313" key="2">
    <source>
        <dbReference type="EMBL" id="GMI14107.1"/>
    </source>
</evidence>
<accession>A0A9W7FKA4</accession>
<protein>
    <submittedName>
        <fullName evidence="2">Uncharacterized protein</fullName>
    </submittedName>
</protein>
<comment type="caution">
    <text evidence="2">The sequence shown here is derived from an EMBL/GenBank/DDBJ whole genome shotgun (WGS) entry which is preliminary data.</text>
</comment>
<keyword evidence="3" id="KW-1185">Reference proteome</keyword>
<proteinExistence type="predicted"/>
<feature type="region of interest" description="Disordered" evidence="1">
    <location>
        <begin position="76"/>
        <end position="163"/>
    </location>
</feature>
<name>A0A9W7FKA4_9STRA</name>
<reference evidence="3" key="1">
    <citation type="journal article" date="2023" name="Commun. Biol.">
        <title>Genome analysis of Parmales, the sister group of diatoms, reveals the evolutionary specialization of diatoms from phago-mixotrophs to photoautotrophs.</title>
        <authorList>
            <person name="Ban H."/>
            <person name="Sato S."/>
            <person name="Yoshikawa S."/>
            <person name="Yamada K."/>
            <person name="Nakamura Y."/>
            <person name="Ichinomiya M."/>
            <person name="Sato N."/>
            <person name="Blanc-Mathieu R."/>
            <person name="Endo H."/>
            <person name="Kuwata A."/>
            <person name="Ogata H."/>
        </authorList>
    </citation>
    <scope>NUCLEOTIDE SEQUENCE [LARGE SCALE GENOMIC DNA]</scope>
    <source>
        <strain evidence="3">NIES 3699</strain>
    </source>
</reference>
<dbReference type="AlphaFoldDB" id="A0A9W7FKA4"/>
<dbReference type="EMBL" id="BRXX01000489">
    <property type="protein sequence ID" value="GMI14107.1"/>
    <property type="molecule type" value="Genomic_DNA"/>
</dbReference>
<organism evidence="2 3">
    <name type="scientific">Triparma verrucosa</name>
    <dbReference type="NCBI Taxonomy" id="1606542"/>
    <lineage>
        <taxon>Eukaryota</taxon>
        <taxon>Sar</taxon>
        <taxon>Stramenopiles</taxon>
        <taxon>Ochrophyta</taxon>
        <taxon>Bolidophyceae</taxon>
        <taxon>Parmales</taxon>
        <taxon>Triparmaceae</taxon>
        <taxon>Triparma</taxon>
    </lineage>
</organism>
<gene>
    <name evidence="2" type="ORF">TrVE_jg3672</name>
</gene>
<evidence type="ECO:0000313" key="3">
    <source>
        <dbReference type="Proteomes" id="UP001165160"/>
    </source>
</evidence>
<evidence type="ECO:0000256" key="1">
    <source>
        <dbReference type="SAM" id="MobiDB-lite"/>
    </source>
</evidence>
<dbReference type="Proteomes" id="UP001165160">
    <property type="component" value="Unassembled WGS sequence"/>
</dbReference>
<sequence>MFDKGTLVVVAARTWPGINKPGGVGKIILSTPTTCNVKYILGGTDKEIPLEFVKRNEDLGSREKKQVEKLNIDVEEKRERRKKAPLKAPAKAVSVPKVPARKEVAREEAQNENRDTNQVAKKQKSQPAFKKARPKSTPSSSFPSHSTSSSSKSSSHSSSYSPLPITEALSTPLVLPTSPPPCASPQLSSFTNLLNSLFDLNDGEANVEDIKEKWKGDVGDLKRMMGFLEGQNRIFVSEGAVYKV</sequence>
<feature type="compositionally biased region" description="Low complexity" evidence="1">
    <location>
        <begin position="86"/>
        <end position="98"/>
    </location>
</feature>
<feature type="compositionally biased region" description="Low complexity" evidence="1">
    <location>
        <begin position="135"/>
        <end position="162"/>
    </location>
</feature>